<dbReference type="SUPFAM" id="SSF53335">
    <property type="entry name" value="S-adenosyl-L-methionine-dependent methyltransferases"/>
    <property type="match status" value="1"/>
</dbReference>
<dbReference type="Gene3D" id="3.40.50.150">
    <property type="entry name" value="Vaccinia Virus protein VP39"/>
    <property type="match status" value="1"/>
</dbReference>
<evidence type="ECO:0000256" key="2">
    <source>
        <dbReference type="ARBA" id="ARBA00022679"/>
    </source>
</evidence>
<keyword evidence="2" id="KW-0808">Transferase</keyword>
<dbReference type="InterPro" id="IPR029063">
    <property type="entry name" value="SAM-dependent_MTases_sf"/>
</dbReference>
<dbReference type="GO" id="GO:0032259">
    <property type="term" value="P:methylation"/>
    <property type="evidence" value="ECO:0007669"/>
    <property type="project" value="UniProtKB-KW"/>
</dbReference>
<evidence type="ECO:0000256" key="4">
    <source>
        <dbReference type="ARBA" id="ARBA00047422"/>
    </source>
</evidence>
<name>A0AAW9YMQ3_9GAMM</name>
<comment type="catalytic activity">
    <reaction evidence="4">
        <text>a 2'-deoxycytidine in DNA + S-adenosyl-L-methionine = a 5-methyl-2'-deoxycytidine in DNA + S-adenosyl-L-homocysteine + H(+)</text>
        <dbReference type="Rhea" id="RHEA:13681"/>
        <dbReference type="Rhea" id="RHEA-COMP:11369"/>
        <dbReference type="Rhea" id="RHEA-COMP:11370"/>
        <dbReference type="ChEBI" id="CHEBI:15378"/>
        <dbReference type="ChEBI" id="CHEBI:57856"/>
        <dbReference type="ChEBI" id="CHEBI:59789"/>
        <dbReference type="ChEBI" id="CHEBI:85452"/>
        <dbReference type="ChEBI" id="CHEBI:85454"/>
        <dbReference type="EC" id="2.1.1.37"/>
    </reaction>
</comment>
<evidence type="ECO:0000313" key="6">
    <source>
        <dbReference type="Proteomes" id="UP000774689"/>
    </source>
</evidence>
<proteinExistence type="predicted"/>
<evidence type="ECO:0000256" key="3">
    <source>
        <dbReference type="ARBA" id="ARBA00022747"/>
    </source>
</evidence>
<organism evidence="5 6">
    <name type="scientific">Francisella orientalis</name>
    <dbReference type="NCBI Taxonomy" id="299583"/>
    <lineage>
        <taxon>Bacteria</taxon>
        <taxon>Pseudomonadati</taxon>
        <taxon>Pseudomonadota</taxon>
        <taxon>Gammaproteobacteria</taxon>
        <taxon>Thiotrichales</taxon>
        <taxon>Francisellaceae</taxon>
        <taxon>Francisella</taxon>
    </lineage>
</organism>
<sequence length="107" mass="12206">MLGSGLGKIFMSWQEKKFINPNVKIRLATVFSGIGAIEHAFQRLNLDTDIIFAGDIDKFVKQSYMANYKVLEEDRHDDITTFVAGKSRVSLSELGYWIYTLPLFLVI</sequence>
<protein>
    <submittedName>
        <fullName evidence="5">DNA cytosine methyltransferase</fullName>
    </submittedName>
</protein>
<dbReference type="Proteomes" id="UP000774689">
    <property type="component" value="Unassembled WGS sequence"/>
</dbReference>
<keyword evidence="3" id="KW-0680">Restriction system</keyword>
<dbReference type="GO" id="GO:0009307">
    <property type="term" value="P:DNA restriction-modification system"/>
    <property type="evidence" value="ECO:0007669"/>
    <property type="project" value="UniProtKB-KW"/>
</dbReference>
<dbReference type="AlphaFoldDB" id="A0AAW9YMQ3"/>
<dbReference type="InterPro" id="IPR001525">
    <property type="entry name" value="C5_MeTfrase"/>
</dbReference>
<keyword evidence="1 5" id="KW-0489">Methyltransferase</keyword>
<evidence type="ECO:0000256" key="1">
    <source>
        <dbReference type="ARBA" id="ARBA00022603"/>
    </source>
</evidence>
<evidence type="ECO:0000313" key="5">
    <source>
        <dbReference type="EMBL" id="NIY56359.1"/>
    </source>
</evidence>
<dbReference type="GO" id="GO:0003886">
    <property type="term" value="F:DNA (cytosine-5-)-methyltransferase activity"/>
    <property type="evidence" value="ECO:0007669"/>
    <property type="project" value="UniProtKB-EC"/>
</dbReference>
<reference evidence="5" key="1">
    <citation type="journal article" date="2020" name="Int. J. Syst. Evol. Microbiol.">
        <title>Reclassification of Francisella noatunensis subsp. orientalis Ottem et al. 2009 as Francisella orientalis sp. nov., Francisella noatunensis subsp. chilensis subsp. nov. and emended description of Francisella noatunensis.</title>
        <authorList>
            <person name="Ramirez-Paredes J.G."/>
            <person name="Larsson P."/>
            <person name="Thompson K.D."/>
            <person name="Penman D.J."/>
            <person name="Busse H.J."/>
            <person name="Ohrman C."/>
            <person name="Sjodin A."/>
            <person name="Soto E."/>
            <person name="Richards R.H."/>
            <person name="Adams A."/>
            <person name="Colquhoun D.J."/>
        </authorList>
    </citation>
    <scope>NUCLEOTIDE SEQUENCE</scope>
    <source>
        <strain evidence="5">LADL-07285A</strain>
    </source>
</reference>
<dbReference type="EMBL" id="QPQM01000006">
    <property type="protein sequence ID" value="NIY56359.1"/>
    <property type="molecule type" value="Genomic_DNA"/>
</dbReference>
<dbReference type="Pfam" id="PF00145">
    <property type="entry name" value="DNA_methylase"/>
    <property type="match status" value="1"/>
</dbReference>
<gene>
    <name evidence="5" type="ORF">CHQ83_02985</name>
</gene>
<comment type="caution">
    <text evidence="5">The sequence shown here is derived from an EMBL/GenBank/DDBJ whole genome shotgun (WGS) entry which is preliminary data.</text>
</comment>
<accession>A0AAW9YMQ3</accession>